<dbReference type="EMBL" id="QZAM01000336">
    <property type="protein sequence ID" value="THW34100.1"/>
    <property type="molecule type" value="Genomic_DNA"/>
</dbReference>
<feature type="compositionally biased region" description="Low complexity" evidence="1">
    <location>
        <begin position="354"/>
        <end position="374"/>
    </location>
</feature>
<proteinExistence type="predicted"/>
<accession>A0AB74IL75</accession>
<dbReference type="Proteomes" id="UP000309076">
    <property type="component" value="Unassembled WGS sequence"/>
</dbReference>
<comment type="caution">
    <text evidence="2">The sequence shown here is derived from an EMBL/GenBank/DDBJ whole genome shotgun (WGS) entry which is preliminary data.</text>
</comment>
<dbReference type="AlphaFoldDB" id="A0AB74IL75"/>
<sequence length="393" mass="44411">MSFATDLAACSHTTLSSYAGVFFLAQEQPVTKTASTSTSVLVSSLTSLQHLFNISSTSQRAPINRILHLTLRFPQHVRRQRPIRHSFIQFIGRSRGQHNRGTLALHTHRHGEQDYLIQNPIMYHKFVSFLMHQIDNATGELRRRAAELGVRIENVNEEQRKRRIAAEARNSIVDELNDMDLPPPIRQTLLLLKGLDERFDTIDRLREELTAFHTGYSNILNDITGLVRQHDEGQYEETYRNLLKDMADLVQHRDDKQVEEMQDIKKDIATIVHKEVRAALDIALSTPRKLRKVSRDADLKGTSKSLHQRSASMDGLKNLKNMAHSRMPSLSGMLSTAKRFSHQRKGSDETVVHRPGTAGPVAATPAATPAAARPADVRHPLEKWNGSEFHGSK</sequence>
<feature type="region of interest" description="Disordered" evidence="1">
    <location>
        <begin position="337"/>
        <end position="393"/>
    </location>
</feature>
<evidence type="ECO:0000313" key="3">
    <source>
        <dbReference type="Proteomes" id="UP000309076"/>
    </source>
</evidence>
<evidence type="ECO:0000256" key="1">
    <source>
        <dbReference type="SAM" id="MobiDB-lite"/>
    </source>
</evidence>
<reference evidence="2 3" key="1">
    <citation type="submission" date="2018-10" db="EMBL/GenBank/DDBJ databases">
        <title>Fifty Aureobasidium pullulans genomes reveal a recombining polyextremotolerant generalist.</title>
        <authorList>
            <person name="Gostincar C."/>
            <person name="Turk M."/>
            <person name="Zajc J."/>
            <person name="Gunde-Cimerman N."/>
        </authorList>
    </citation>
    <scope>NUCLEOTIDE SEQUENCE [LARGE SCALE GENOMIC DNA]</scope>
    <source>
        <strain evidence="2 3">EXF-10796</strain>
    </source>
</reference>
<gene>
    <name evidence="2" type="ORF">D6D21_09731</name>
</gene>
<evidence type="ECO:0000313" key="2">
    <source>
        <dbReference type="EMBL" id="THW34100.1"/>
    </source>
</evidence>
<protein>
    <submittedName>
        <fullName evidence="2">Uncharacterized protein</fullName>
    </submittedName>
</protein>
<organism evidence="2 3">
    <name type="scientific">Aureobasidium pullulans</name>
    <name type="common">Black yeast</name>
    <name type="synonym">Pullularia pullulans</name>
    <dbReference type="NCBI Taxonomy" id="5580"/>
    <lineage>
        <taxon>Eukaryota</taxon>
        <taxon>Fungi</taxon>
        <taxon>Dikarya</taxon>
        <taxon>Ascomycota</taxon>
        <taxon>Pezizomycotina</taxon>
        <taxon>Dothideomycetes</taxon>
        <taxon>Dothideomycetidae</taxon>
        <taxon>Dothideales</taxon>
        <taxon>Saccotheciaceae</taxon>
        <taxon>Aureobasidium</taxon>
    </lineage>
</organism>
<name>A0AB74IL75_AURPU</name>